<dbReference type="NCBIfam" id="TIGR00046">
    <property type="entry name" value="RsmE family RNA methyltransferase"/>
    <property type="match status" value="1"/>
</dbReference>
<evidence type="ECO:0000256" key="1">
    <source>
        <dbReference type="ARBA" id="ARBA00004496"/>
    </source>
</evidence>
<protein>
    <recommendedName>
        <fullName evidence="10">Ribosomal RNA small subunit methyltransferase E</fullName>
        <ecNumber evidence="10">2.1.1.193</ecNumber>
    </recommendedName>
</protein>
<dbReference type="InterPro" id="IPR015947">
    <property type="entry name" value="PUA-like_sf"/>
</dbReference>
<evidence type="ECO:0000256" key="6">
    <source>
        <dbReference type="ARBA" id="ARBA00022679"/>
    </source>
</evidence>
<feature type="domain" description="Ribosomal RNA small subunit methyltransferase E PUA-like" evidence="12">
    <location>
        <begin position="17"/>
        <end position="60"/>
    </location>
</feature>
<dbReference type="PIRSF" id="PIRSF015601">
    <property type="entry name" value="MTase_slr0722"/>
    <property type="match status" value="1"/>
</dbReference>
<dbReference type="GO" id="GO:0070475">
    <property type="term" value="P:rRNA base methylation"/>
    <property type="evidence" value="ECO:0007669"/>
    <property type="project" value="TreeGrafter"/>
</dbReference>
<evidence type="ECO:0000256" key="7">
    <source>
        <dbReference type="ARBA" id="ARBA00022691"/>
    </source>
</evidence>
<dbReference type="SUPFAM" id="SSF75217">
    <property type="entry name" value="alpha/beta knot"/>
    <property type="match status" value="1"/>
</dbReference>
<dbReference type="CDD" id="cd18084">
    <property type="entry name" value="RsmE-like"/>
    <property type="match status" value="1"/>
</dbReference>
<dbReference type="InterPro" id="IPR029028">
    <property type="entry name" value="Alpha/beta_knot_MTases"/>
</dbReference>
<dbReference type="AlphaFoldDB" id="A0A806KDG0"/>
<evidence type="ECO:0000259" key="11">
    <source>
        <dbReference type="Pfam" id="PF04452"/>
    </source>
</evidence>
<name>A0A806KDG0_9BACT</name>
<comment type="catalytic activity">
    <reaction evidence="9 10">
        <text>uridine(1498) in 16S rRNA + S-adenosyl-L-methionine = N(3)-methyluridine(1498) in 16S rRNA + S-adenosyl-L-homocysteine + H(+)</text>
        <dbReference type="Rhea" id="RHEA:42920"/>
        <dbReference type="Rhea" id="RHEA-COMP:10283"/>
        <dbReference type="Rhea" id="RHEA-COMP:10284"/>
        <dbReference type="ChEBI" id="CHEBI:15378"/>
        <dbReference type="ChEBI" id="CHEBI:57856"/>
        <dbReference type="ChEBI" id="CHEBI:59789"/>
        <dbReference type="ChEBI" id="CHEBI:65315"/>
        <dbReference type="ChEBI" id="CHEBI:74502"/>
        <dbReference type="EC" id="2.1.1.193"/>
    </reaction>
</comment>
<evidence type="ECO:0000256" key="8">
    <source>
        <dbReference type="ARBA" id="ARBA00025699"/>
    </source>
</evidence>
<keyword evidence="4 10" id="KW-0698">rRNA processing</keyword>
<evidence type="ECO:0000256" key="5">
    <source>
        <dbReference type="ARBA" id="ARBA00022603"/>
    </source>
</evidence>
<dbReference type="InterPro" id="IPR006700">
    <property type="entry name" value="RsmE"/>
</dbReference>
<dbReference type="Pfam" id="PF04452">
    <property type="entry name" value="Methyltrans_RNA"/>
    <property type="match status" value="1"/>
</dbReference>
<dbReference type="EMBL" id="JQ844203">
    <property type="protein sequence ID" value="AGS52637.1"/>
    <property type="molecule type" value="Genomic_DNA"/>
</dbReference>
<sequence>MKQFILGKEPDKGIVRLEGADYHYLVKVRRLAAGERFPALLPNGEETLIQIISIDKNILTGKCITDTTIISSSSSAPPRLCERSFSSPKIPPIILFQALPKGEKMDLIVRQAAEGGITEIVPFVSEFSVAKTGRGGQKFSRWERIIKEARQQSGSKIATAIREPLTISGLFDYWKTVNMPALGLLFHHQGLENESLHSYLNNNPKVVVLAVGPEGGFSDRETGLFLGNGFKPITIGDTILRTETAALYFSAAVRILLLEGDSWQLKTPNSDNV</sequence>
<evidence type="ECO:0000313" key="13">
    <source>
        <dbReference type="EMBL" id="AGS52637.1"/>
    </source>
</evidence>
<reference evidence="13" key="1">
    <citation type="submission" date="2012-03" db="EMBL/GenBank/DDBJ databases">
        <title>Functional metagenomics reveals considerable lignocellulase gene clusters in the gut microbiome of a wood-feeding higher termite.</title>
        <authorList>
            <person name="Liu N."/>
        </authorList>
    </citation>
    <scope>NUCLEOTIDE SEQUENCE</scope>
</reference>
<comment type="subcellular location">
    <subcellularLocation>
        <location evidence="1 10">Cytoplasm</location>
    </subcellularLocation>
</comment>
<dbReference type="PANTHER" id="PTHR30027:SF3">
    <property type="entry name" value="16S RRNA (URACIL(1498)-N(3))-METHYLTRANSFERASE"/>
    <property type="match status" value="1"/>
</dbReference>
<dbReference type="InterPro" id="IPR046886">
    <property type="entry name" value="RsmE_MTase_dom"/>
</dbReference>
<evidence type="ECO:0000256" key="4">
    <source>
        <dbReference type="ARBA" id="ARBA00022552"/>
    </source>
</evidence>
<accession>A0A806KDG0</accession>
<dbReference type="Pfam" id="PF20260">
    <property type="entry name" value="PUA_4"/>
    <property type="match status" value="1"/>
</dbReference>
<organism evidence="13">
    <name type="scientific">uncultured bacterium contig00043</name>
    <dbReference type="NCBI Taxonomy" id="1181530"/>
    <lineage>
        <taxon>Bacteria</taxon>
        <taxon>environmental samples</taxon>
    </lineage>
</organism>
<keyword evidence="7 10" id="KW-0949">S-adenosyl-L-methionine</keyword>
<evidence type="ECO:0000256" key="9">
    <source>
        <dbReference type="ARBA" id="ARBA00047944"/>
    </source>
</evidence>
<feature type="domain" description="Ribosomal RNA small subunit methyltransferase E methyltransferase" evidence="11">
    <location>
        <begin position="91"/>
        <end position="253"/>
    </location>
</feature>
<dbReference type="GO" id="GO:0005737">
    <property type="term" value="C:cytoplasm"/>
    <property type="evidence" value="ECO:0007669"/>
    <property type="project" value="UniProtKB-SubCell"/>
</dbReference>
<dbReference type="InterPro" id="IPR029026">
    <property type="entry name" value="tRNA_m1G_MTases_N"/>
</dbReference>
<evidence type="ECO:0000256" key="2">
    <source>
        <dbReference type="ARBA" id="ARBA00005528"/>
    </source>
</evidence>
<proteinExistence type="inferred from homology"/>
<comment type="function">
    <text evidence="8 10">Specifically methylates the N3 position of the uracil ring of uridine 1498 (m3U1498) in 16S rRNA. Acts on the fully assembled 30S ribosomal subunit.</text>
</comment>
<keyword evidence="6 10" id="KW-0808">Transferase</keyword>
<dbReference type="SUPFAM" id="SSF88697">
    <property type="entry name" value="PUA domain-like"/>
    <property type="match status" value="1"/>
</dbReference>
<dbReference type="EC" id="2.1.1.193" evidence="10"/>
<dbReference type="GO" id="GO:0070042">
    <property type="term" value="F:rRNA (uridine-N3-)-methyltransferase activity"/>
    <property type="evidence" value="ECO:0007669"/>
    <property type="project" value="TreeGrafter"/>
</dbReference>
<keyword evidence="3 10" id="KW-0963">Cytoplasm</keyword>
<evidence type="ECO:0000256" key="10">
    <source>
        <dbReference type="PIRNR" id="PIRNR015601"/>
    </source>
</evidence>
<dbReference type="Gene3D" id="3.40.1280.10">
    <property type="match status" value="1"/>
</dbReference>
<evidence type="ECO:0000256" key="3">
    <source>
        <dbReference type="ARBA" id="ARBA00022490"/>
    </source>
</evidence>
<dbReference type="InterPro" id="IPR046887">
    <property type="entry name" value="RsmE_PUA-like"/>
</dbReference>
<dbReference type="PANTHER" id="PTHR30027">
    <property type="entry name" value="RIBOSOMAL RNA SMALL SUBUNIT METHYLTRANSFERASE E"/>
    <property type="match status" value="1"/>
</dbReference>
<comment type="similarity">
    <text evidence="2 10">Belongs to the RNA methyltransferase RsmE family.</text>
</comment>
<keyword evidence="5 10" id="KW-0489">Methyltransferase</keyword>
<evidence type="ECO:0000259" key="12">
    <source>
        <dbReference type="Pfam" id="PF20260"/>
    </source>
</evidence>